<organism evidence="1 2">
    <name type="scientific">Persea americana</name>
    <name type="common">Avocado</name>
    <dbReference type="NCBI Taxonomy" id="3435"/>
    <lineage>
        <taxon>Eukaryota</taxon>
        <taxon>Viridiplantae</taxon>
        <taxon>Streptophyta</taxon>
        <taxon>Embryophyta</taxon>
        <taxon>Tracheophyta</taxon>
        <taxon>Spermatophyta</taxon>
        <taxon>Magnoliopsida</taxon>
        <taxon>Magnoliidae</taxon>
        <taxon>Laurales</taxon>
        <taxon>Lauraceae</taxon>
        <taxon>Persea</taxon>
    </lineage>
</organism>
<accession>A0ACC2MLK2</accession>
<name>A0ACC2MLK2_PERAE</name>
<keyword evidence="2" id="KW-1185">Reference proteome</keyword>
<sequence>MGLAKKNSYNQAQYSISHEDFNLTTQSTSKDTSQMHTNCKQENLSVQGGFRKAWRLQDQVLTLKIDLSLSSENLMFDNFQFLNSRGSTFWLSCCWPIRFFLAKVQVLQPRIALDYHLNHNKDSKVLRIKPTSQ</sequence>
<protein>
    <submittedName>
        <fullName evidence="1">Uncharacterized protein</fullName>
    </submittedName>
</protein>
<proteinExistence type="predicted"/>
<dbReference type="Proteomes" id="UP001234297">
    <property type="component" value="Chromosome 2"/>
</dbReference>
<comment type="caution">
    <text evidence="1">The sequence shown here is derived from an EMBL/GenBank/DDBJ whole genome shotgun (WGS) entry which is preliminary data.</text>
</comment>
<evidence type="ECO:0000313" key="1">
    <source>
        <dbReference type="EMBL" id="KAJ8646516.1"/>
    </source>
</evidence>
<reference evidence="1 2" key="1">
    <citation type="journal article" date="2022" name="Hortic Res">
        <title>A haplotype resolved chromosomal level avocado genome allows analysis of novel avocado genes.</title>
        <authorList>
            <person name="Nath O."/>
            <person name="Fletcher S.J."/>
            <person name="Hayward A."/>
            <person name="Shaw L.M."/>
            <person name="Masouleh A.K."/>
            <person name="Furtado A."/>
            <person name="Henry R.J."/>
            <person name="Mitter N."/>
        </authorList>
    </citation>
    <scope>NUCLEOTIDE SEQUENCE [LARGE SCALE GENOMIC DNA]</scope>
    <source>
        <strain evidence="2">cv. Hass</strain>
    </source>
</reference>
<evidence type="ECO:0000313" key="2">
    <source>
        <dbReference type="Proteomes" id="UP001234297"/>
    </source>
</evidence>
<gene>
    <name evidence="1" type="ORF">MRB53_008264</name>
</gene>
<dbReference type="EMBL" id="CM056810">
    <property type="protein sequence ID" value="KAJ8646516.1"/>
    <property type="molecule type" value="Genomic_DNA"/>
</dbReference>